<dbReference type="PANTHER" id="PTHR12526">
    <property type="entry name" value="GLYCOSYLTRANSFERASE"/>
    <property type="match status" value="1"/>
</dbReference>
<dbReference type="CDD" id="cd03801">
    <property type="entry name" value="GT4_PimA-like"/>
    <property type="match status" value="1"/>
</dbReference>
<accession>A0A2A2TPD1</accession>
<proteinExistence type="predicted"/>
<dbReference type="GO" id="GO:0016757">
    <property type="term" value="F:glycosyltransferase activity"/>
    <property type="evidence" value="ECO:0007669"/>
    <property type="project" value="InterPro"/>
</dbReference>
<dbReference type="InterPro" id="IPR001296">
    <property type="entry name" value="Glyco_trans_1"/>
</dbReference>
<comment type="caution">
    <text evidence="2">The sequence shown here is derived from an EMBL/GenBank/DDBJ whole genome shotgun (WGS) entry which is preliminary data.</text>
</comment>
<dbReference type="Gene3D" id="3.40.50.2000">
    <property type="entry name" value="Glycogen Phosphorylase B"/>
    <property type="match status" value="2"/>
</dbReference>
<protein>
    <submittedName>
        <fullName evidence="2">Glycosyltransferase</fullName>
    </submittedName>
</protein>
<keyword evidence="3" id="KW-1185">Reference proteome</keyword>
<feature type="domain" description="Glycosyl transferase family 1" evidence="1">
    <location>
        <begin position="205"/>
        <end position="365"/>
    </location>
</feature>
<keyword evidence="2" id="KW-0808">Transferase</keyword>
<evidence type="ECO:0000313" key="3">
    <source>
        <dbReference type="Proteomes" id="UP000218238"/>
    </source>
</evidence>
<dbReference type="PANTHER" id="PTHR12526:SF630">
    <property type="entry name" value="GLYCOSYLTRANSFERASE"/>
    <property type="match status" value="1"/>
</dbReference>
<dbReference type="EMBL" id="NTFS01000015">
    <property type="protein sequence ID" value="PAX60285.1"/>
    <property type="molecule type" value="Genomic_DNA"/>
</dbReference>
<evidence type="ECO:0000259" key="1">
    <source>
        <dbReference type="Pfam" id="PF00534"/>
    </source>
</evidence>
<evidence type="ECO:0000313" key="2">
    <source>
        <dbReference type="EMBL" id="PAX60285.1"/>
    </source>
</evidence>
<name>A0A2A2TPD1_9CYAN</name>
<gene>
    <name evidence="2" type="ORF">CK510_02570</name>
</gene>
<sequence length="411" mass="46484">MPKELRVLYAVGPENAIESYNCWIKGEDVSSQVSITYSSQFYEACRKVNAKGYVIAQARKKQIVKDKQFIVEHRPVSLANAKGIFYHLQQILYGLNLLISSYKFQANVAVIDSGTTYWFLLLLFRGLGIEIIPSLHCTLWRKYGKQTLGEKIILKLSQTIFSSSSKAITVVSNEIAEQISQLTKGHHPKVFAFLPSFNPVDFADIIQPQDTKSNLFRVLYIGRIESNKGVFDLLEIAKRFADEGRKHIIFDICGDGLALETLHLAVKNLGIESTFLCHGYCYKPKIKEMLNRSHVLIVPTKSQFVEGFNRVIAESILSGRPVISSAVCPAIFYVRDGVFEVPPDDVEAYGNALINLSEDYQLYEQKRLACVKLQEQFYDINNSWGTALKSIFLEIQKEQEIKILKAGSAFE</sequence>
<dbReference type="Proteomes" id="UP000218238">
    <property type="component" value="Unassembled WGS sequence"/>
</dbReference>
<dbReference type="AlphaFoldDB" id="A0A2A2TPD1"/>
<dbReference type="OrthoDB" id="9783380at2"/>
<dbReference type="RefSeq" id="WP_095720200.1">
    <property type="nucleotide sequence ID" value="NZ_NTFS01000015.1"/>
</dbReference>
<dbReference type="Pfam" id="PF00534">
    <property type="entry name" value="Glycos_transf_1"/>
    <property type="match status" value="1"/>
</dbReference>
<dbReference type="SUPFAM" id="SSF53756">
    <property type="entry name" value="UDP-Glycosyltransferase/glycogen phosphorylase"/>
    <property type="match status" value="1"/>
</dbReference>
<organism evidence="2 3">
    <name type="scientific">Brunnivagina elsteri CCALA 953</name>
    <dbReference type="NCBI Taxonomy" id="987040"/>
    <lineage>
        <taxon>Bacteria</taxon>
        <taxon>Bacillati</taxon>
        <taxon>Cyanobacteriota</taxon>
        <taxon>Cyanophyceae</taxon>
        <taxon>Nostocales</taxon>
        <taxon>Calotrichaceae</taxon>
        <taxon>Brunnivagina</taxon>
    </lineage>
</organism>
<reference evidence="2 3" key="1">
    <citation type="submission" date="2017-08" db="EMBL/GenBank/DDBJ databases">
        <title>Draft genome sequence of filamentous cyanobacterium Calothrix elsteri CCALA 953.</title>
        <authorList>
            <person name="Gagunashvili A.N."/>
            <person name="Elster J."/>
            <person name="Andresson O.S."/>
        </authorList>
    </citation>
    <scope>NUCLEOTIDE SEQUENCE [LARGE SCALE GENOMIC DNA]</scope>
    <source>
        <strain evidence="2 3">CCALA 953</strain>
    </source>
</reference>